<keyword evidence="1" id="KW-0472">Membrane</keyword>
<gene>
    <name evidence="2" type="ORF">Uis1B_1495</name>
</gene>
<feature type="transmembrane region" description="Helical" evidence="1">
    <location>
        <begin position="195"/>
        <end position="213"/>
    </location>
</feature>
<comment type="caution">
    <text evidence="2">The sequence shown here is derived from an EMBL/GenBank/DDBJ whole genome shotgun (WGS) entry which is preliminary data.</text>
</comment>
<protein>
    <submittedName>
        <fullName evidence="2">EpsG family</fullName>
    </submittedName>
</protein>
<feature type="transmembrane region" description="Helical" evidence="1">
    <location>
        <begin position="305"/>
        <end position="323"/>
    </location>
</feature>
<dbReference type="InterPro" id="IPR049458">
    <property type="entry name" value="EpsG-like"/>
</dbReference>
<evidence type="ECO:0000313" key="3">
    <source>
        <dbReference type="Proteomes" id="UP000235050"/>
    </source>
</evidence>
<name>A0A2N5J8Y1_9BIFI</name>
<organism evidence="2 3">
    <name type="scientific">Bifidobacterium margollesii</name>
    <dbReference type="NCBI Taxonomy" id="2020964"/>
    <lineage>
        <taxon>Bacteria</taxon>
        <taxon>Bacillati</taxon>
        <taxon>Actinomycetota</taxon>
        <taxon>Actinomycetes</taxon>
        <taxon>Bifidobacteriales</taxon>
        <taxon>Bifidobacteriaceae</taxon>
        <taxon>Bifidobacterium</taxon>
    </lineage>
</organism>
<feature type="transmembrane region" description="Helical" evidence="1">
    <location>
        <begin position="153"/>
        <end position="174"/>
    </location>
</feature>
<accession>A0A2N5J8Y1</accession>
<feature type="transmembrane region" description="Helical" evidence="1">
    <location>
        <begin position="57"/>
        <end position="90"/>
    </location>
</feature>
<feature type="transmembrane region" description="Helical" evidence="1">
    <location>
        <begin position="252"/>
        <end position="274"/>
    </location>
</feature>
<dbReference type="Proteomes" id="UP000235050">
    <property type="component" value="Unassembled WGS sequence"/>
</dbReference>
<evidence type="ECO:0000256" key="1">
    <source>
        <dbReference type="SAM" id="Phobius"/>
    </source>
</evidence>
<keyword evidence="1" id="KW-0812">Transmembrane</keyword>
<keyword evidence="3" id="KW-1185">Reference proteome</keyword>
<sequence>MLIIGLGNTGNADFPMFFTQYNNPALWKFYGASEHGYQFLMTVFRHFSLPFIDYRNFLLLIGIILVVLTVMDITESVSAVLALFFFVPFIINITQYRFFFASAICLFASRFLLKDKKYGIPIYIVAVIVAGLFHTSTLYYMFFVVIRFLNEKHLKYCAVGGTFFALLLIPTGVMRKLLQSMTTEEKASAYFGKSQSLGVVLAWLLVLCMVLFIEYSLSSRGYTSQANEAAFNAGTLDRQSKKIAYLELIRRMNYLCLPILILLFFDVPSCYRLFRGLLYMEYAAFFVAQYELKPLNMNHDDRERLMLSFGLVALCGVNFWALTTMHTIDMWFYPILEQNMFW</sequence>
<dbReference type="EMBL" id="NMWU01000026">
    <property type="protein sequence ID" value="PLS30668.1"/>
    <property type="molecule type" value="Genomic_DNA"/>
</dbReference>
<evidence type="ECO:0000313" key="2">
    <source>
        <dbReference type="EMBL" id="PLS30668.1"/>
    </source>
</evidence>
<keyword evidence="1" id="KW-1133">Transmembrane helix</keyword>
<dbReference type="AlphaFoldDB" id="A0A2N5J8Y1"/>
<dbReference type="Pfam" id="PF14897">
    <property type="entry name" value="EpsG"/>
    <property type="match status" value="1"/>
</dbReference>
<feature type="transmembrane region" description="Helical" evidence="1">
    <location>
        <begin position="120"/>
        <end position="141"/>
    </location>
</feature>
<proteinExistence type="predicted"/>
<reference evidence="2 3" key="1">
    <citation type="submission" date="2017-07" db="EMBL/GenBank/DDBJ databases">
        <title>Bifidobacterium novel species.</title>
        <authorList>
            <person name="Lugli G.A."/>
            <person name="Milani C."/>
            <person name="Duranti S."/>
            <person name="Mangifesta M."/>
        </authorList>
    </citation>
    <scope>NUCLEOTIDE SEQUENCE [LARGE SCALE GENOMIC DNA]</scope>
    <source>
        <strain evidence="3">Uis1B</strain>
    </source>
</reference>